<accession>A0A8S4PJZ5</accession>
<dbReference type="InterPro" id="IPR000873">
    <property type="entry name" value="AMP-dep_synth/lig_dom"/>
</dbReference>
<proteinExistence type="inferred from homology"/>
<evidence type="ECO:0000256" key="13">
    <source>
        <dbReference type="RuleBase" id="RU369030"/>
    </source>
</evidence>
<gene>
    <name evidence="15" type="ORF">OFUS_LOCUS18899</name>
</gene>
<protein>
    <recommendedName>
        <fullName evidence="13">Long-chain-fatty-acid--CoA ligase</fullName>
        <ecNumber evidence="13">6.2.1.3</ecNumber>
    </recommendedName>
</protein>
<evidence type="ECO:0000256" key="9">
    <source>
        <dbReference type="ARBA" id="ARBA00024532"/>
    </source>
</evidence>
<keyword evidence="13" id="KW-0443">Lipid metabolism</keyword>
<dbReference type="Pfam" id="PF00501">
    <property type="entry name" value="AMP-binding"/>
    <property type="match status" value="1"/>
</dbReference>
<keyword evidence="16" id="KW-1185">Reference proteome</keyword>
<comment type="catalytic activity">
    <reaction evidence="6">
        <text>5-hydroxy-(6E,8Z,11Z,14Z)-eicosatetraenoate + ATP + CoA = 5-hydroxy-(6E,8Z,11Z,14Z)-eicosatetraenoyl-CoA + AMP + diphosphate</text>
        <dbReference type="Rhea" id="RHEA:52108"/>
        <dbReference type="ChEBI" id="CHEBI:30616"/>
        <dbReference type="ChEBI" id="CHEBI:33019"/>
        <dbReference type="ChEBI" id="CHEBI:57287"/>
        <dbReference type="ChEBI" id="CHEBI:65341"/>
        <dbReference type="ChEBI" id="CHEBI:136407"/>
        <dbReference type="ChEBI" id="CHEBI:456215"/>
    </reaction>
    <physiologicalReaction direction="left-to-right" evidence="6">
        <dbReference type="Rhea" id="RHEA:52109"/>
    </physiologicalReaction>
</comment>
<dbReference type="InterPro" id="IPR042099">
    <property type="entry name" value="ANL_N_sf"/>
</dbReference>
<evidence type="ECO:0000256" key="2">
    <source>
        <dbReference type="ARBA" id="ARBA00022598"/>
    </source>
</evidence>
<comment type="similarity">
    <text evidence="1 13">Belongs to the ATP-dependent AMP-binding enzyme family.</text>
</comment>
<dbReference type="Proteomes" id="UP000749559">
    <property type="component" value="Unassembled WGS sequence"/>
</dbReference>
<dbReference type="EMBL" id="CAIIXF020000009">
    <property type="protein sequence ID" value="CAH1794141.1"/>
    <property type="molecule type" value="Genomic_DNA"/>
</dbReference>
<dbReference type="GO" id="GO:0005524">
    <property type="term" value="F:ATP binding"/>
    <property type="evidence" value="ECO:0007669"/>
    <property type="project" value="UniProtKB-KW"/>
</dbReference>
<comment type="catalytic activity">
    <reaction evidence="12">
        <text>hexadecanoate + ATP + CoA = hexadecanoyl-CoA + AMP + diphosphate</text>
        <dbReference type="Rhea" id="RHEA:30751"/>
        <dbReference type="ChEBI" id="CHEBI:7896"/>
        <dbReference type="ChEBI" id="CHEBI:30616"/>
        <dbReference type="ChEBI" id="CHEBI:33019"/>
        <dbReference type="ChEBI" id="CHEBI:57287"/>
        <dbReference type="ChEBI" id="CHEBI:57379"/>
        <dbReference type="ChEBI" id="CHEBI:456215"/>
    </reaction>
    <physiologicalReaction direction="left-to-right" evidence="12">
        <dbReference type="Rhea" id="RHEA:30752"/>
    </physiologicalReaction>
</comment>
<dbReference type="GO" id="GO:0005783">
    <property type="term" value="C:endoplasmic reticulum"/>
    <property type="evidence" value="ECO:0007669"/>
    <property type="project" value="TreeGrafter"/>
</dbReference>
<evidence type="ECO:0000256" key="8">
    <source>
        <dbReference type="ARBA" id="ARBA00024495"/>
    </source>
</evidence>
<keyword evidence="3 13" id="KW-0547">Nucleotide-binding</keyword>
<comment type="catalytic activity">
    <reaction evidence="8">
        <text>12-hydroxy-(5Z,8Z,10E,14Z)-eicosatetraenoate + ATP + CoA = 12-hydroxy-(5Z,8Z,10E,14Z)-eicosatetraenoyl-CoA + AMP + diphosphate</text>
        <dbReference type="Rhea" id="RHEA:52112"/>
        <dbReference type="ChEBI" id="CHEBI:30616"/>
        <dbReference type="ChEBI" id="CHEBI:33019"/>
        <dbReference type="ChEBI" id="CHEBI:57287"/>
        <dbReference type="ChEBI" id="CHEBI:90718"/>
        <dbReference type="ChEBI" id="CHEBI:136408"/>
        <dbReference type="ChEBI" id="CHEBI:456215"/>
    </reaction>
    <physiologicalReaction direction="left-to-right" evidence="8">
        <dbReference type="Rhea" id="RHEA:52113"/>
    </physiologicalReaction>
</comment>
<keyword evidence="4 13" id="KW-0276">Fatty acid metabolism</keyword>
<organism evidence="15 16">
    <name type="scientific">Owenia fusiformis</name>
    <name type="common">Polychaete worm</name>
    <dbReference type="NCBI Taxonomy" id="6347"/>
    <lineage>
        <taxon>Eukaryota</taxon>
        <taxon>Metazoa</taxon>
        <taxon>Spiralia</taxon>
        <taxon>Lophotrochozoa</taxon>
        <taxon>Annelida</taxon>
        <taxon>Polychaeta</taxon>
        <taxon>Sedentaria</taxon>
        <taxon>Canalipalpata</taxon>
        <taxon>Sabellida</taxon>
        <taxon>Oweniida</taxon>
        <taxon>Oweniidae</taxon>
        <taxon>Owenia</taxon>
    </lineage>
</organism>
<dbReference type="InterPro" id="IPR020845">
    <property type="entry name" value="AMP-binding_CS"/>
</dbReference>
<evidence type="ECO:0000256" key="4">
    <source>
        <dbReference type="ARBA" id="ARBA00022832"/>
    </source>
</evidence>
<evidence type="ECO:0000313" key="15">
    <source>
        <dbReference type="EMBL" id="CAH1794141.1"/>
    </source>
</evidence>
<dbReference type="SUPFAM" id="SSF56801">
    <property type="entry name" value="Acetyl-CoA synthetase-like"/>
    <property type="match status" value="1"/>
</dbReference>
<evidence type="ECO:0000256" key="12">
    <source>
        <dbReference type="ARBA" id="ARBA00049139"/>
    </source>
</evidence>
<evidence type="ECO:0000256" key="10">
    <source>
        <dbReference type="ARBA" id="ARBA00024548"/>
    </source>
</evidence>
<dbReference type="OrthoDB" id="1700726at2759"/>
<evidence type="ECO:0000313" key="16">
    <source>
        <dbReference type="Proteomes" id="UP000749559"/>
    </source>
</evidence>
<dbReference type="EC" id="6.2.1.3" evidence="13"/>
<keyword evidence="2 13" id="KW-0436">Ligase</keyword>
<feature type="domain" description="AMP-dependent synthetase/ligase" evidence="14">
    <location>
        <begin position="72"/>
        <end position="475"/>
    </location>
</feature>
<name>A0A8S4PJZ5_OWEFU</name>
<evidence type="ECO:0000256" key="11">
    <source>
        <dbReference type="ARBA" id="ARBA00024565"/>
    </source>
</evidence>
<dbReference type="GO" id="GO:0016020">
    <property type="term" value="C:membrane"/>
    <property type="evidence" value="ECO:0007669"/>
    <property type="project" value="TreeGrafter"/>
</dbReference>
<evidence type="ECO:0000256" key="7">
    <source>
        <dbReference type="ARBA" id="ARBA00024484"/>
    </source>
</evidence>
<comment type="caution">
    <text evidence="15">The sequence shown here is derived from an EMBL/GenBank/DDBJ whole genome shotgun (WGS) entry which is preliminary data.</text>
</comment>
<dbReference type="InterPro" id="IPR045311">
    <property type="entry name" value="LC-FACS_euk"/>
</dbReference>
<dbReference type="PANTHER" id="PTHR43272">
    <property type="entry name" value="LONG-CHAIN-FATTY-ACID--COA LIGASE"/>
    <property type="match status" value="1"/>
</dbReference>
<keyword evidence="5 13" id="KW-0067">ATP-binding</keyword>
<evidence type="ECO:0000256" key="5">
    <source>
        <dbReference type="ARBA" id="ARBA00022840"/>
    </source>
</evidence>
<dbReference type="AlphaFoldDB" id="A0A8S4PJZ5"/>
<dbReference type="Gene3D" id="3.40.50.12780">
    <property type="entry name" value="N-terminal domain of ligase-like"/>
    <property type="match status" value="1"/>
</dbReference>
<evidence type="ECO:0000256" key="3">
    <source>
        <dbReference type="ARBA" id="ARBA00022741"/>
    </source>
</evidence>
<dbReference type="GO" id="GO:0047676">
    <property type="term" value="F:arachidonate-CoA ligase activity"/>
    <property type="evidence" value="ECO:0007669"/>
    <property type="project" value="UniProtKB-EC"/>
</dbReference>
<dbReference type="PANTHER" id="PTHR43272:SF107">
    <property type="entry name" value="LONG-CHAIN-FATTY-ACID--COA LIGASE 5"/>
    <property type="match status" value="1"/>
</dbReference>
<dbReference type="PROSITE" id="PS00455">
    <property type="entry name" value="AMP_BINDING"/>
    <property type="match status" value="1"/>
</dbReference>
<reference evidence="15" key="1">
    <citation type="submission" date="2022-03" db="EMBL/GenBank/DDBJ databases">
        <authorList>
            <person name="Martin C."/>
        </authorList>
    </citation>
    <scope>NUCLEOTIDE SEQUENCE</scope>
</reference>
<comment type="catalytic activity">
    <reaction evidence="9">
        <text>15-hydroxy-(5Z,8Z,11Z,13E)-eicosatetraenoate + ATP + CoA = 15-hydroxy-(5Z,8Z,11Z,13E)-eicosatetraenoyl-CoA + AMP + diphosphate</text>
        <dbReference type="Rhea" id="RHEA:52116"/>
        <dbReference type="ChEBI" id="CHEBI:30616"/>
        <dbReference type="ChEBI" id="CHEBI:33019"/>
        <dbReference type="ChEBI" id="CHEBI:57287"/>
        <dbReference type="ChEBI" id="CHEBI:78832"/>
        <dbReference type="ChEBI" id="CHEBI:136409"/>
        <dbReference type="ChEBI" id="CHEBI:456215"/>
    </reaction>
    <physiologicalReaction direction="left-to-right" evidence="9">
        <dbReference type="Rhea" id="RHEA:52117"/>
    </physiologicalReaction>
</comment>
<comment type="catalytic activity">
    <reaction evidence="7">
        <text>a long-chain fatty acid + ATP + CoA = a long-chain fatty acyl-CoA + AMP + diphosphate</text>
        <dbReference type="Rhea" id="RHEA:15421"/>
        <dbReference type="ChEBI" id="CHEBI:30616"/>
        <dbReference type="ChEBI" id="CHEBI:33019"/>
        <dbReference type="ChEBI" id="CHEBI:57287"/>
        <dbReference type="ChEBI" id="CHEBI:57560"/>
        <dbReference type="ChEBI" id="CHEBI:83139"/>
        <dbReference type="ChEBI" id="CHEBI:456215"/>
        <dbReference type="EC" id="6.2.1.3"/>
    </reaction>
    <physiologicalReaction direction="left-to-right" evidence="7">
        <dbReference type="Rhea" id="RHEA:15422"/>
    </physiologicalReaction>
</comment>
<comment type="catalytic activity">
    <reaction evidence="11">
        <text>(E)-hexadec-2-enoate + ATP + CoA = (2E)-hexadecenoyl-CoA + AMP + diphosphate</text>
        <dbReference type="Rhea" id="RHEA:36139"/>
        <dbReference type="ChEBI" id="CHEBI:30616"/>
        <dbReference type="ChEBI" id="CHEBI:33019"/>
        <dbReference type="ChEBI" id="CHEBI:57287"/>
        <dbReference type="ChEBI" id="CHEBI:61526"/>
        <dbReference type="ChEBI" id="CHEBI:72745"/>
        <dbReference type="ChEBI" id="CHEBI:456215"/>
    </reaction>
    <physiologicalReaction direction="left-to-right" evidence="11">
        <dbReference type="Rhea" id="RHEA:36140"/>
    </physiologicalReaction>
</comment>
<evidence type="ECO:0000259" key="14">
    <source>
        <dbReference type="Pfam" id="PF00501"/>
    </source>
</evidence>
<comment type="catalytic activity">
    <reaction evidence="10">
        <text>(5Z,8Z,11Z,14Z)-eicosatetraenoate + ATP + CoA = (5Z,8Z,11Z,14Z)-eicosatetraenoyl-CoA + AMP + diphosphate</text>
        <dbReference type="Rhea" id="RHEA:19713"/>
        <dbReference type="ChEBI" id="CHEBI:30616"/>
        <dbReference type="ChEBI" id="CHEBI:32395"/>
        <dbReference type="ChEBI" id="CHEBI:33019"/>
        <dbReference type="ChEBI" id="CHEBI:57287"/>
        <dbReference type="ChEBI" id="CHEBI:57368"/>
        <dbReference type="ChEBI" id="CHEBI:456215"/>
        <dbReference type="EC" id="6.2.1.15"/>
    </reaction>
    <physiologicalReaction direction="left-to-right" evidence="10">
        <dbReference type="Rhea" id="RHEA:19714"/>
    </physiologicalReaction>
</comment>
<evidence type="ECO:0000256" key="6">
    <source>
        <dbReference type="ARBA" id="ARBA00024469"/>
    </source>
</evidence>
<evidence type="ECO:0000256" key="1">
    <source>
        <dbReference type="ARBA" id="ARBA00006432"/>
    </source>
</evidence>
<comment type="function">
    <text evidence="13">Catalyzes the conversion of long-chain fatty acids to their active form acyl-CoAs for both synthesis of cellular lipids, and degradation via beta-oxidation.</text>
</comment>
<dbReference type="CDD" id="cd05927">
    <property type="entry name" value="LC-FACS_euk"/>
    <property type="match status" value="1"/>
</dbReference>
<sequence>MMSPGPQKLPSTIPIENQSVDLGGGVRTSHLARDGNLITYYYEDVQTLYEGFLRGVKVSNDGEFLGTRKGDGPYSWITYKQAYNQARQLGSAFKAKGLESGEDTFIGVYSNNRAEWVITEQACNMFSMVLVPLYDTLGPDACTYIINQTGMNTVVCDKKEKATVLLKSISETPSLKQIIVMDSMDQGLVSAAKEKGVDILLFQDMLDFGQNNITEPVPPKPDNLATICYTSGTTGNPKGVMLTHKNIISNVAAVYKIVNEVDTISPSDVHISYLPLAHMFERAVESFMIMQGCHIGFFRGDVKLLLEDIKVLKPTFFPVVPRLLNRIYDKTLQAVSASKIKSILFNFAMSKKQAEVEKGIIRKDSIWDKLVFKKVQEGLGGRLRLAVTGSAPISEKVMMFCRCAFGCPILEGYGQTEGNAGLTVTLPADTTPGPVGPPLPCNLIKLDDVSEMNYFAKDGKGEVCAKGPNIMRGYLKQPEKTAETIDSEGWLHTGDIGMWMPNGTLKIIDRKKHIFKLAQGEYIAPEKIENIYMRASLVAQMFVDGNSLQPCLVGIAVPDPEVLPGWASDKGLQGNFEQLCQKQEVKDAILKEITDLGKKGGLKSFEQVKAIHIHPELFSVENGFLTPTFKSKRPQLRQFFQAKMDEMYSKM</sequence>